<gene>
    <name evidence="2" type="ORF">LPC04_01125</name>
</gene>
<comment type="caution">
    <text evidence="2">The sequence shown here is derived from an EMBL/GenBank/DDBJ whole genome shotgun (WGS) entry which is preliminary data.</text>
</comment>
<protein>
    <submittedName>
        <fullName evidence="2">Beta-ketoacyl synthase chain length factor</fullName>
    </submittedName>
</protein>
<proteinExistence type="predicted"/>
<accession>A0A9X2BXD0</accession>
<reference evidence="2" key="1">
    <citation type="submission" date="2021-11" db="EMBL/GenBank/DDBJ databases">
        <title>BS-T2-15 a new species belonging to the Comamonadaceae family isolated from the soil of a French oak forest.</title>
        <authorList>
            <person name="Mieszkin S."/>
            <person name="Alain K."/>
        </authorList>
    </citation>
    <scope>NUCLEOTIDE SEQUENCE</scope>
    <source>
        <strain evidence="2">BS-T2-15</strain>
    </source>
</reference>
<sequence>MSLSFVIESWAACAPGVDTPQRWSQWAAAPWLPEGEPQVALAAVAPMLRRRFAPLGRLAAQAAIDLAGAVTLPEDADPDDNPTVYASRYGETGRCLELLADQARGDALSPTAFGLSVHNAIGAMIALTRGDRRNSSAIAAGRATAAAGVVEAMALLDDGARSASLIVYDSPLPAGYASFEDEPSAHFAWAWQLRRPRAGERALHLDWQAAGGDAGAMPPQLPASLQALWFGLSDAPELVQQVDGRRCVWSRDV</sequence>
<keyword evidence="3" id="KW-1185">Reference proteome</keyword>
<name>A0A9X2BXD0_9BURK</name>
<dbReference type="Pfam" id="PF13723">
    <property type="entry name" value="Ketoacyl-synt_2"/>
    <property type="match status" value="1"/>
</dbReference>
<evidence type="ECO:0000313" key="2">
    <source>
        <dbReference type="EMBL" id="MCK9684302.1"/>
    </source>
</evidence>
<feature type="domain" description="Beta-ketoacyl synthase-like N-terminal" evidence="1">
    <location>
        <begin position="23"/>
        <end position="249"/>
    </location>
</feature>
<dbReference type="RefSeq" id="WP_275680336.1">
    <property type="nucleotide sequence ID" value="NZ_JAJLJH010000001.1"/>
</dbReference>
<organism evidence="2 3">
    <name type="scientific">Scleromatobacter humisilvae</name>
    <dbReference type="NCBI Taxonomy" id="2897159"/>
    <lineage>
        <taxon>Bacteria</taxon>
        <taxon>Pseudomonadati</taxon>
        <taxon>Pseudomonadota</taxon>
        <taxon>Betaproteobacteria</taxon>
        <taxon>Burkholderiales</taxon>
        <taxon>Sphaerotilaceae</taxon>
        <taxon>Scleromatobacter</taxon>
    </lineage>
</organism>
<evidence type="ECO:0000313" key="3">
    <source>
        <dbReference type="Proteomes" id="UP001139353"/>
    </source>
</evidence>
<dbReference type="AlphaFoldDB" id="A0A9X2BXD0"/>
<dbReference type="Proteomes" id="UP001139353">
    <property type="component" value="Unassembled WGS sequence"/>
</dbReference>
<dbReference type="EMBL" id="JAJLJH010000001">
    <property type="protein sequence ID" value="MCK9684302.1"/>
    <property type="molecule type" value="Genomic_DNA"/>
</dbReference>
<dbReference type="InterPro" id="IPR014030">
    <property type="entry name" value="Ketoacyl_synth_N"/>
</dbReference>
<evidence type="ECO:0000259" key="1">
    <source>
        <dbReference type="Pfam" id="PF13723"/>
    </source>
</evidence>